<evidence type="ECO:0000313" key="10">
    <source>
        <dbReference type="EMBL" id="CAL1143985.1"/>
    </source>
</evidence>
<keyword evidence="4" id="KW-0677">Repeat</keyword>
<gene>
    <name evidence="9" type="ORF">C1SCF055_LOCUS17584</name>
</gene>
<feature type="repeat" description="PPR" evidence="7">
    <location>
        <begin position="120"/>
        <end position="154"/>
    </location>
</feature>
<evidence type="ECO:0008006" key="12">
    <source>
        <dbReference type="Google" id="ProtNLM"/>
    </source>
</evidence>
<comment type="similarity">
    <text evidence="2">Belongs to the Orai family.</text>
</comment>
<comment type="subcellular location">
    <subcellularLocation>
        <location evidence="1">Membrane</location>
        <topology evidence="1">Multi-pass membrane protein</topology>
    </subcellularLocation>
</comment>
<dbReference type="InterPro" id="IPR011990">
    <property type="entry name" value="TPR-like_helical_dom_sf"/>
</dbReference>
<dbReference type="Gene3D" id="1.20.140.140">
    <property type="entry name" value="Calcium release-activated calcium channel protein Orai"/>
    <property type="match status" value="1"/>
</dbReference>
<evidence type="ECO:0000256" key="4">
    <source>
        <dbReference type="ARBA" id="ARBA00022737"/>
    </source>
</evidence>
<dbReference type="EMBL" id="CAMXCT030001496">
    <property type="protein sequence ID" value="CAL4777922.1"/>
    <property type="molecule type" value="Genomic_DNA"/>
</dbReference>
<evidence type="ECO:0000256" key="5">
    <source>
        <dbReference type="ARBA" id="ARBA00022989"/>
    </source>
</evidence>
<evidence type="ECO:0000256" key="7">
    <source>
        <dbReference type="PROSITE-ProRule" id="PRU00708"/>
    </source>
</evidence>
<dbReference type="Gene3D" id="1.25.40.10">
    <property type="entry name" value="Tetratricopeptide repeat domain"/>
    <property type="match status" value="5"/>
</dbReference>
<organism evidence="9">
    <name type="scientific">Cladocopium goreaui</name>
    <dbReference type="NCBI Taxonomy" id="2562237"/>
    <lineage>
        <taxon>Eukaryota</taxon>
        <taxon>Sar</taxon>
        <taxon>Alveolata</taxon>
        <taxon>Dinophyceae</taxon>
        <taxon>Suessiales</taxon>
        <taxon>Symbiodiniaceae</taxon>
        <taxon>Cladocopium</taxon>
    </lineage>
</organism>
<dbReference type="InterPro" id="IPR002885">
    <property type="entry name" value="PPR_rpt"/>
</dbReference>
<dbReference type="PROSITE" id="PS51375">
    <property type="entry name" value="PPR"/>
    <property type="match status" value="2"/>
</dbReference>
<dbReference type="Proteomes" id="UP001152797">
    <property type="component" value="Unassembled WGS sequence"/>
</dbReference>
<evidence type="ECO:0000256" key="2">
    <source>
        <dbReference type="ARBA" id="ARBA00008062"/>
    </source>
</evidence>
<reference evidence="10" key="2">
    <citation type="submission" date="2024-04" db="EMBL/GenBank/DDBJ databases">
        <authorList>
            <person name="Chen Y."/>
            <person name="Shah S."/>
            <person name="Dougan E. K."/>
            <person name="Thang M."/>
            <person name="Chan C."/>
        </authorList>
    </citation>
    <scope>NUCLEOTIDE SEQUENCE [LARGE SCALE GENOMIC DNA]</scope>
</reference>
<dbReference type="GO" id="GO:0016020">
    <property type="term" value="C:membrane"/>
    <property type="evidence" value="ECO:0007669"/>
    <property type="project" value="UniProtKB-SubCell"/>
</dbReference>
<protein>
    <recommendedName>
        <fullName evidence="12">Pentatricopeptide repeat-containing protein, chloroplastic</fullName>
    </recommendedName>
</protein>
<feature type="repeat" description="PPR" evidence="7">
    <location>
        <begin position="507"/>
        <end position="541"/>
    </location>
</feature>
<evidence type="ECO:0000256" key="6">
    <source>
        <dbReference type="ARBA" id="ARBA00023136"/>
    </source>
</evidence>
<dbReference type="EMBL" id="CAMXCT020001496">
    <property type="protein sequence ID" value="CAL1143985.1"/>
    <property type="molecule type" value="Genomic_DNA"/>
</dbReference>
<evidence type="ECO:0000313" key="11">
    <source>
        <dbReference type="Proteomes" id="UP001152797"/>
    </source>
</evidence>
<keyword evidence="6 8" id="KW-0472">Membrane</keyword>
<dbReference type="Pfam" id="PF07856">
    <property type="entry name" value="Orai-1"/>
    <property type="match status" value="1"/>
</dbReference>
<evidence type="ECO:0000256" key="8">
    <source>
        <dbReference type="SAM" id="Phobius"/>
    </source>
</evidence>
<dbReference type="InterPro" id="IPR038350">
    <property type="entry name" value="Orai_sf"/>
</dbReference>
<comment type="caution">
    <text evidence="9">The sequence shown here is derived from an EMBL/GenBank/DDBJ whole genome shotgun (WGS) entry which is preliminary data.</text>
</comment>
<sequence>MPQKYGWQDALDDLCCSPQTFKYNVAINSCKKAQQWQRAVRLLLDLQLSRGQPDVLAFTAALSACQGVAEWQKALWLFADFSSKNMQGNLVTFTSVISACSSAVKWQDALHLLNFLDEKDVITYNAALGACSRSSRWHQALQLVRELDDLRGNLVTCNTLINACTKSQRWEAACAVLATGRNQDLHCDVISFNTAISGMKSWSMASKMLSQLAVWSVQGDLSSFTSVIATQRWPQALNCLKLMRDLGCPGSSGPRNAATCDMPWMRILQLFQLEKVDLITYNTAIESSDWQKAAELMVELKWIQLQGSVITYSSAISSGSFSEIWELRLQYLQHMRAVHVEGNLICYNSLMANGADGAWHLALHSLDAVKHQMKADIITSNAAITAVAESWEIALQLLKDLDGLSASLISFNAVLSGCQKGGQWQRALYILWSNESNESSDLISYNSAISACEEWEWAIELLRDLQDKKMQGNDVTCSAAISACGRCREWQRAIQLLMDTVKNRTSSIITYNSAISGCEKAGQWQRALGLIWALEEREIEANVITYSAAISSCEKGEQWQWALLLLNDLLDKRLAGNRITYTSTISACEKGGRWQWALYFMAELHSMMIRCNSIAHYAVVRACESQHQWQKALQLYADFKESSLQGNILMYSTAFNACEEGLQFQHSSQLLGHLQDALYTVLRKRPAWMPLRDMTPPASVSLVRVDQFALFLQSLSVGLSLREVMLAADKLLLTSTIRKNATELKGKELALHKGNFDAVGTQAAVLAGFAVVMVVEFHMPEEAHFALQGVYYIFAVITLVANLRCVAMTTCITVMGTGLALRGPDGSMVRAVEGMYKQRAIVFRSFGTGIVSCCLSVAVIAWIKMDIIPAAICTGAIAWTLFSIAKYTNFYLDFFKFNEDEVVSLDDILGADLVNKEAIVKQLGVGSDTLVDAIVTCLLGDRSTISLFVFGEAIEHASPRHEFEMWQLATHLTGGSSDGLSAFTGCSLAEAMAGVPSAADQAQRFLLWLPKLAVMAQSKASPRLTFATNEDFNEALLDDLQNQQLSQHLCMA</sequence>
<name>A0A9P1CFM2_9DINO</name>
<evidence type="ECO:0000313" key="9">
    <source>
        <dbReference type="EMBL" id="CAI3990610.1"/>
    </source>
</evidence>
<dbReference type="AlphaFoldDB" id="A0A9P1CFM2"/>
<dbReference type="Pfam" id="PF13812">
    <property type="entry name" value="PPR_3"/>
    <property type="match status" value="2"/>
</dbReference>
<dbReference type="NCBIfam" id="TIGR00756">
    <property type="entry name" value="PPR"/>
    <property type="match status" value="1"/>
</dbReference>
<dbReference type="OrthoDB" id="10253246at2759"/>
<dbReference type="PANTHER" id="PTHR47936:SF1">
    <property type="entry name" value="PENTATRICOPEPTIDE REPEAT-CONTAINING PROTEIN GUN1, CHLOROPLASTIC"/>
    <property type="match status" value="1"/>
</dbReference>
<dbReference type="EMBL" id="CAMXCT010001496">
    <property type="protein sequence ID" value="CAI3990610.1"/>
    <property type="molecule type" value="Genomic_DNA"/>
</dbReference>
<reference evidence="9" key="1">
    <citation type="submission" date="2022-10" db="EMBL/GenBank/DDBJ databases">
        <authorList>
            <person name="Chen Y."/>
            <person name="Dougan E. K."/>
            <person name="Chan C."/>
            <person name="Rhodes N."/>
            <person name="Thang M."/>
        </authorList>
    </citation>
    <scope>NUCLEOTIDE SEQUENCE</scope>
</reference>
<proteinExistence type="inferred from homology"/>
<keyword evidence="11" id="KW-1185">Reference proteome</keyword>
<evidence type="ECO:0000256" key="1">
    <source>
        <dbReference type="ARBA" id="ARBA00004141"/>
    </source>
</evidence>
<evidence type="ECO:0000256" key="3">
    <source>
        <dbReference type="ARBA" id="ARBA00022692"/>
    </source>
</evidence>
<dbReference type="PANTHER" id="PTHR47936">
    <property type="entry name" value="PPR_LONG DOMAIN-CONTAINING PROTEIN"/>
    <property type="match status" value="1"/>
</dbReference>
<keyword evidence="3 8" id="KW-0812">Transmembrane</keyword>
<accession>A0A9P1CFM2</accession>
<feature type="transmembrane region" description="Helical" evidence="8">
    <location>
        <begin position="867"/>
        <end position="887"/>
    </location>
</feature>
<dbReference type="InterPro" id="IPR012446">
    <property type="entry name" value="CRAC_channel"/>
</dbReference>
<keyword evidence="5 8" id="KW-1133">Transmembrane helix</keyword>
<feature type="transmembrane region" description="Helical" evidence="8">
    <location>
        <begin position="791"/>
        <end position="821"/>
    </location>
</feature>
<dbReference type="Pfam" id="PF01535">
    <property type="entry name" value="PPR"/>
    <property type="match status" value="1"/>
</dbReference>
<feature type="transmembrane region" description="Helical" evidence="8">
    <location>
        <begin position="841"/>
        <end position="861"/>
    </location>
</feature>